<accession>X1BBQ2</accession>
<protein>
    <submittedName>
        <fullName evidence="1">Uncharacterized protein</fullName>
    </submittedName>
</protein>
<evidence type="ECO:0000313" key="1">
    <source>
        <dbReference type="EMBL" id="GAG93364.1"/>
    </source>
</evidence>
<name>X1BBQ2_9ZZZZ</name>
<gene>
    <name evidence="1" type="ORF">S01H4_48687</name>
</gene>
<proteinExistence type="predicted"/>
<dbReference type="AlphaFoldDB" id="X1BBQ2"/>
<organism evidence="1">
    <name type="scientific">marine sediment metagenome</name>
    <dbReference type="NCBI Taxonomy" id="412755"/>
    <lineage>
        <taxon>unclassified sequences</taxon>
        <taxon>metagenomes</taxon>
        <taxon>ecological metagenomes</taxon>
    </lineage>
</organism>
<dbReference type="EMBL" id="BART01027463">
    <property type="protein sequence ID" value="GAG93364.1"/>
    <property type="molecule type" value="Genomic_DNA"/>
</dbReference>
<sequence>MNVKEAKALVIKLINATYEAGMWENDSNKTMAPHWREKAEEVGDEIVRHLTNRQANACATCGQAISSYCPECKRQWAS</sequence>
<comment type="caution">
    <text evidence="1">The sequence shown here is derived from an EMBL/GenBank/DDBJ whole genome shotgun (WGS) entry which is preliminary data.</text>
</comment>
<reference evidence="1" key="1">
    <citation type="journal article" date="2014" name="Front. Microbiol.">
        <title>High frequency of phylogenetically diverse reductive dehalogenase-homologous genes in deep subseafloor sedimentary metagenomes.</title>
        <authorList>
            <person name="Kawai M."/>
            <person name="Futagami T."/>
            <person name="Toyoda A."/>
            <person name="Takaki Y."/>
            <person name="Nishi S."/>
            <person name="Hori S."/>
            <person name="Arai W."/>
            <person name="Tsubouchi T."/>
            <person name="Morono Y."/>
            <person name="Uchiyama I."/>
            <person name="Ito T."/>
            <person name="Fujiyama A."/>
            <person name="Inagaki F."/>
            <person name="Takami H."/>
        </authorList>
    </citation>
    <scope>NUCLEOTIDE SEQUENCE</scope>
    <source>
        <strain evidence="1">Expedition CK06-06</strain>
    </source>
</reference>